<dbReference type="Proteomes" id="UP000257039">
    <property type="component" value="Unassembled WGS sequence"/>
</dbReference>
<comment type="similarity">
    <text evidence="2 10">Belongs to the LolA family.</text>
</comment>
<evidence type="ECO:0000256" key="3">
    <source>
        <dbReference type="ARBA" id="ARBA00011245"/>
    </source>
</evidence>
<dbReference type="GO" id="GO:0030288">
    <property type="term" value="C:outer membrane-bounded periplasmic space"/>
    <property type="evidence" value="ECO:0007669"/>
    <property type="project" value="TreeGrafter"/>
</dbReference>
<feature type="signal peptide" evidence="10">
    <location>
        <begin position="1"/>
        <end position="20"/>
    </location>
</feature>
<dbReference type="NCBIfam" id="TIGR00547">
    <property type="entry name" value="lolA"/>
    <property type="match status" value="1"/>
</dbReference>
<evidence type="ECO:0000256" key="9">
    <source>
        <dbReference type="ARBA" id="ARBA00023186"/>
    </source>
</evidence>
<protein>
    <recommendedName>
        <fullName evidence="4 10">Outer-membrane lipoprotein carrier protein</fullName>
    </recommendedName>
</protein>
<dbReference type="SUPFAM" id="SSF89392">
    <property type="entry name" value="Prokaryotic lipoproteins and lipoprotein localization factors"/>
    <property type="match status" value="1"/>
</dbReference>
<proteinExistence type="inferred from homology"/>
<comment type="caution">
    <text evidence="11">The sequence shown here is derived from an EMBL/GenBank/DDBJ whole genome shotgun (WGS) entry which is preliminary data.</text>
</comment>
<evidence type="ECO:0000256" key="5">
    <source>
        <dbReference type="ARBA" id="ARBA00022448"/>
    </source>
</evidence>
<evidence type="ECO:0000256" key="2">
    <source>
        <dbReference type="ARBA" id="ARBA00007615"/>
    </source>
</evidence>
<evidence type="ECO:0000256" key="8">
    <source>
        <dbReference type="ARBA" id="ARBA00022927"/>
    </source>
</evidence>
<evidence type="ECO:0000256" key="1">
    <source>
        <dbReference type="ARBA" id="ARBA00004418"/>
    </source>
</evidence>
<evidence type="ECO:0000313" key="11">
    <source>
        <dbReference type="EMBL" id="RDH44204.1"/>
    </source>
</evidence>
<evidence type="ECO:0000256" key="4">
    <source>
        <dbReference type="ARBA" id="ARBA00014035"/>
    </source>
</evidence>
<evidence type="ECO:0000256" key="6">
    <source>
        <dbReference type="ARBA" id="ARBA00022729"/>
    </source>
</evidence>
<dbReference type="PANTHER" id="PTHR35869:SF1">
    <property type="entry name" value="OUTER-MEMBRANE LIPOPROTEIN CARRIER PROTEIN"/>
    <property type="match status" value="1"/>
</dbReference>
<comment type="function">
    <text evidence="10">Participates in the translocation of lipoproteins from the inner membrane to the outer membrane. Only forms a complex with a lipoprotein if the residue after the N-terminal Cys is not an aspartate (The Asp acts as a targeting signal to indicate that the lipoprotein should stay in the inner membrane).</text>
</comment>
<reference evidence="11 12" key="1">
    <citation type="submission" date="2017-04" db="EMBL/GenBank/DDBJ databases">
        <title>Draft genome sequence of Zooshikella ganghwensis VG4 isolated from Red Sea sediments.</title>
        <authorList>
            <person name="Rehman Z."/>
            <person name="Alam I."/>
            <person name="Kamau A."/>
            <person name="Bajic V."/>
            <person name="Leiknes T."/>
        </authorList>
    </citation>
    <scope>NUCLEOTIDE SEQUENCE [LARGE SCALE GENOMIC DNA]</scope>
    <source>
        <strain evidence="11 12">VG4</strain>
    </source>
</reference>
<dbReference type="RefSeq" id="WP_027706823.1">
    <property type="nucleotide sequence ID" value="NZ_JAEVHG010000003.1"/>
</dbReference>
<dbReference type="Gene3D" id="2.50.20.10">
    <property type="entry name" value="Lipoprotein localisation LolA/LolB/LppX"/>
    <property type="match status" value="1"/>
</dbReference>
<keyword evidence="9 10" id="KW-0143">Chaperone</keyword>
<organism evidence="11 12">
    <name type="scientific">Zooshikella ganghwensis</name>
    <dbReference type="NCBI Taxonomy" id="202772"/>
    <lineage>
        <taxon>Bacteria</taxon>
        <taxon>Pseudomonadati</taxon>
        <taxon>Pseudomonadota</taxon>
        <taxon>Gammaproteobacteria</taxon>
        <taxon>Oceanospirillales</taxon>
        <taxon>Zooshikellaceae</taxon>
        <taxon>Zooshikella</taxon>
    </lineage>
</organism>
<dbReference type="CDD" id="cd16325">
    <property type="entry name" value="LolA"/>
    <property type="match status" value="1"/>
</dbReference>
<dbReference type="GO" id="GO:0044874">
    <property type="term" value="P:lipoprotein localization to outer membrane"/>
    <property type="evidence" value="ECO:0007669"/>
    <property type="project" value="UniProtKB-UniRule"/>
</dbReference>
<gene>
    <name evidence="10" type="primary">lolA</name>
    <name evidence="11" type="ORF">B9G39_12510</name>
</gene>
<keyword evidence="7 10" id="KW-0574">Periplasm</keyword>
<keyword evidence="11" id="KW-0449">Lipoprotein</keyword>
<dbReference type="Pfam" id="PF03548">
    <property type="entry name" value="LolA"/>
    <property type="match status" value="1"/>
</dbReference>
<dbReference type="HAMAP" id="MF_00240">
    <property type="entry name" value="LolA"/>
    <property type="match status" value="1"/>
</dbReference>
<dbReference type="PANTHER" id="PTHR35869">
    <property type="entry name" value="OUTER-MEMBRANE LIPOPROTEIN CARRIER PROTEIN"/>
    <property type="match status" value="1"/>
</dbReference>
<dbReference type="InterPro" id="IPR018323">
    <property type="entry name" value="OM_lipoprot_carrier_LolA_Pbac"/>
</dbReference>
<evidence type="ECO:0000256" key="7">
    <source>
        <dbReference type="ARBA" id="ARBA00022764"/>
    </source>
</evidence>
<dbReference type="AlphaFoldDB" id="A0A4P9VP99"/>
<dbReference type="InterPro" id="IPR004564">
    <property type="entry name" value="OM_lipoprot_carrier_LolA-like"/>
</dbReference>
<evidence type="ECO:0000256" key="10">
    <source>
        <dbReference type="HAMAP-Rule" id="MF_00240"/>
    </source>
</evidence>
<sequence length="207" mass="22639" precursor="true">MLRKLSLALVLTGLPMALFADAEAAKALNGLLAKANTVTAKFQQTTQNDAESRSRESNGTLSVQRPNLFRWEVTGPFPQLVISNGKKVWVYDPDLEQVTIQKLDKQLSATPALLLSGDVKKLKENFDISQTSKSGDKPSFLLKPKAEDSAFESLQISFKGEQITGMMLKDTLGSVTNIAFSNVKNNVAVEPGQFKLDIPEGVDVIER</sequence>
<name>A0A4P9VP99_9GAMM</name>
<feature type="chain" id="PRO_5021052791" description="Outer-membrane lipoprotein carrier protein" evidence="10">
    <location>
        <begin position="21"/>
        <end position="207"/>
    </location>
</feature>
<keyword evidence="12" id="KW-1185">Reference proteome</keyword>
<comment type="subcellular location">
    <subcellularLocation>
        <location evidence="1 10">Periplasm</location>
    </subcellularLocation>
</comment>
<dbReference type="InterPro" id="IPR029046">
    <property type="entry name" value="LolA/LolB/LppX"/>
</dbReference>
<evidence type="ECO:0000313" key="12">
    <source>
        <dbReference type="Proteomes" id="UP000257039"/>
    </source>
</evidence>
<keyword evidence="6 10" id="KW-0732">Signal</keyword>
<accession>A0A4P9VP99</accession>
<comment type="subunit">
    <text evidence="3 10">Monomer.</text>
</comment>
<dbReference type="GO" id="GO:0042953">
    <property type="term" value="P:lipoprotein transport"/>
    <property type="evidence" value="ECO:0007669"/>
    <property type="project" value="InterPro"/>
</dbReference>
<dbReference type="EMBL" id="NDXW01000001">
    <property type="protein sequence ID" value="RDH44204.1"/>
    <property type="molecule type" value="Genomic_DNA"/>
</dbReference>
<keyword evidence="5 10" id="KW-0813">Transport</keyword>
<keyword evidence="8 10" id="KW-0653">Protein transport</keyword>